<dbReference type="GO" id="GO:0016814">
    <property type="term" value="F:hydrolase activity, acting on carbon-nitrogen (but not peptide) bonds, in cyclic amidines"/>
    <property type="evidence" value="ECO:0007669"/>
    <property type="project" value="TreeGrafter"/>
</dbReference>
<dbReference type="InterPro" id="IPR011059">
    <property type="entry name" value="Metal-dep_hydrolase_composite"/>
</dbReference>
<dbReference type="GO" id="GO:0046872">
    <property type="term" value="F:metal ion binding"/>
    <property type="evidence" value="ECO:0007669"/>
    <property type="project" value="UniProtKB-KW"/>
</dbReference>
<proteinExistence type="predicted"/>
<name>A0AA41YJ57_9PROT</name>
<dbReference type="Proteomes" id="UP001165679">
    <property type="component" value="Unassembled WGS sequence"/>
</dbReference>
<evidence type="ECO:0000313" key="5">
    <source>
        <dbReference type="Proteomes" id="UP001165679"/>
    </source>
</evidence>
<dbReference type="RefSeq" id="WP_264713283.1">
    <property type="nucleotide sequence ID" value="NZ_JAPDNT010000004.1"/>
</dbReference>
<accession>A0AA41YJ57</accession>
<dbReference type="AlphaFoldDB" id="A0AA41YJ57"/>
<reference evidence="4" key="1">
    <citation type="submission" date="2022-09" db="EMBL/GenBank/DDBJ databases">
        <title>Rhodovastum sp. nov. RN2-1 isolated from soil in Seongnam, South Korea.</title>
        <authorList>
            <person name="Le N.T."/>
        </authorList>
    </citation>
    <scope>NUCLEOTIDE SEQUENCE</scope>
    <source>
        <strain evidence="4">RN2-1</strain>
    </source>
</reference>
<dbReference type="SUPFAM" id="SSF51338">
    <property type="entry name" value="Composite domain of metallo-dependent hydrolases"/>
    <property type="match status" value="1"/>
</dbReference>
<dbReference type="PANTHER" id="PTHR32027">
    <property type="entry name" value="CYTOSINE DEAMINASE"/>
    <property type="match status" value="1"/>
</dbReference>
<dbReference type="InterPro" id="IPR032466">
    <property type="entry name" value="Metal_Hydrolase"/>
</dbReference>
<gene>
    <name evidence="4" type="ORF">OL599_08595</name>
</gene>
<dbReference type="GO" id="GO:0019239">
    <property type="term" value="F:deaminase activity"/>
    <property type="evidence" value="ECO:0007669"/>
    <property type="project" value="UniProtKB-ARBA"/>
</dbReference>
<dbReference type="SUPFAM" id="SSF51556">
    <property type="entry name" value="Metallo-dependent hydrolases"/>
    <property type="match status" value="1"/>
</dbReference>
<evidence type="ECO:0000256" key="1">
    <source>
        <dbReference type="ARBA" id="ARBA00022723"/>
    </source>
</evidence>
<dbReference type="Pfam" id="PF07969">
    <property type="entry name" value="Amidohydro_3"/>
    <property type="match status" value="1"/>
</dbReference>
<sequence>MRLTDARLADGSRVDVTVAEGRIAAIAPHAGQRGEAHLAGALLLPGLVDGHVHLDKTLLGLPWRPHAAAGTVRDRIEYERAHRRGLALPVQDRAAALLRQMTGFGTTALRTHVDIDDAIGLDNFHAVMETVAAYRDRADIQVVAFPQSGIVTRPGVAELLDEALRAGADLVGGLDPVGIDGDAAGHLDVVFGLAQRHGSGIDIHLHDPGPVGNAQLRDIAARTRAAGMGGQVTVSHAFSLGTPDADDFAATADALADAGVAILTSAPGAATMPPVQPLRARGVAIFAGSDNIRDLWSPFGNGDMLERAFLVAQRQGFRTDEDIAVAFETCSVVGARVLGLEDHGIHVGGRADLVAVRAETLAEAVAMRPAGRMVWKAGRLIAPIA</sequence>
<keyword evidence="2" id="KW-0378">Hydrolase</keyword>
<feature type="domain" description="Amidohydrolase 3" evidence="3">
    <location>
        <begin position="92"/>
        <end position="381"/>
    </location>
</feature>
<dbReference type="FunFam" id="3.20.20.140:FF:000019">
    <property type="entry name" value="Cytosine deaminase"/>
    <property type="match status" value="1"/>
</dbReference>
<dbReference type="InterPro" id="IPR052349">
    <property type="entry name" value="Metallo-hydrolase_Enzymes"/>
</dbReference>
<dbReference type="NCBIfam" id="NF004636">
    <property type="entry name" value="PRK05985.1"/>
    <property type="match status" value="1"/>
</dbReference>
<evidence type="ECO:0000256" key="2">
    <source>
        <dbReference type="ARBA" id="ARBA00022801"/>
    </source>
</evidence>
<dbReference type="Gene3D" id="2.30.40.10">
    <property type="entry name" value="Urease, subunit C, domain 1"/>
    <property type="match status" value="1"/>
</dbReference>
<dbReference type="PANTHER" id="PTHR32027:SF9">
    <property type="entry name" value="BLL3847 PROTEIN"/>
    <property type="match status" value="1"/>
</dbReference>
<dbReference type="CDD" id="cd01293">
    <property type="entry name" value="Bact_CD"/>
    <property type="match status" value="1"/>
</dbReference>
<protein>
    <submittedName>
        <fullName evidence="4">Amidohydrolase</fullName>
    </submittedName>
</protein>
<keyword evidence="5" id="KW-1185">Reference proteome</keyword>
<reference evidence="4" key="2">
    <citation type="submission" date="2022-10" db="EMBL/GenBank/DDBJ databases">
        <authorList>
            <person name="Trinh H.N."/>
        </authorList>
    </citation>
    <scope>NUCLEOTIDE SEQUENCE</scope>
    <source>
        <strain evidence="4">RN2-1</strain>
    </source>
</reference>
<organism evidence="4 5">
    <name type="scientific">Limobrevibacterium gyesilva</name>
    <dbReference type="NCBI Taxonomy" id="2991712"/>
    <lineage>
        <taxon>Bacteria</taxon>
        <taxon>Pseudomonadati</taxon>
        <taxon>Pseudomonadota</taxon>
        <taxon>Alphaproteobacteria</taxon>
        <taxon>Acetobacterales</taxon>
        <taxon>Acetobacteraceae</taxon>
        <taxon>Limobrevibacterium</taxon>
    </lineage>
</organism>
<dbReference type="Gene3D" id="3.20.20.140">
    <property type="entry name" value="Metal-dependent hydrolases"/>
    <property type="match status" value="1"/>
</dbReference>
<evidence type="ECO:0000313" key="4">
    <source>
        <dbReference type="EMBL" id="MCW3474644.1"/>
    </source>
</evidence>
<keyword evidence="1" id="KW-0479">Metal-binding</keyword>
<comment type="caution">
    <text evidence="4">The sequence shown here is derived from an EMBL/GenBank/DDBJ whole genome shotgun (WGS) entry which is preliminary data.</text>
</comment>
<dbReference type="InterPro" id="IPR013108">
    <property type="entry name" value="Amidohydro_3"/>
</dbReference>
<evidence type="ECO:0000259" key="3">
    <source>
        <dbReference type="Pfam" id="PF07969"/>
    </source>
</evidence>
<dbReference type="EMBL" id="JAPDNT010000004">
    <property type="protein sequence ID" value="MCW3474644.1"/>
    <property type="molecule type" value="Genomic_DNA"/>
</dbReference>